<evidence type="ECO:0000256" key="1">
    <source>
        <dbReference type="SAM" id="SignalP"/>
    </source>
</evidence>
<dbReference type="EMBL" id="CP096563">
    <property type="protein sequence ID" value="UPU40800.1"/>
    <property type="molecule type" value="Genomic_DNA"/>
</dbReference>
<proteinExistence type="predicted"/>
<dbReference type="InterPro" id="IPR013784">
    <property type="entry name" value="Carb-bd-like_fold"/>
</dbReference>
<feature type="chain" id="PRO_5044329915" evidence="1">
    <location>
        <begin position="17"/>
        <end position="271"/>
    </location>
</feature>
<protein>
    <submittedName>
        <fullName evidence="2">Carboxypeptidase-like regulatory domain-containing protein</fullName>
    </submittedName>
</protein>
<organism evidence="2 3">
    <name type="scientific">Rhodococcus qingshengii JCM 15477</name>
    <dbReference type="NCBI Taxonomy" id="1303681"/>
    <lineage>
        <taxon>Bacteria</taxon>
        <taxon>Bacillati</taxon>
        <taxon>Actinomycetota</taxon>
        <taxon>Actinomycetes</taxon>
        <taxon>Mycobacteriales</taxon>
        <taxon>Nocardiaceae</taxon>
        <taxon>Rhodococcus</taxon>
        <taxon>Rhodococcus erythropolis group</taxon>
    </lineage>
</organism>
<keyword evidence="2" id="KW-0645">Protease</keyword>
<keyword evidence="2" id="KW-0378">Hydrolase</keyword>
<feature type="signal peptide" evidence="1">
    <location>
        <begin position="1"/>
        <end position="16"/>
    </location>
</feature>
<keyword evidence="2" id="KW-0121">Carboxypeptidase</keyword>
<sequence length="271" mass="27767">MAAALVLGALSFTAPAAGSDVGLVVESDASPLFTVGLSVFDGVPPFDADDGPGRDSGPSNRIVREGDPVTYVIDIGIRGVPLPDVVIDLPVQRGFKVTSVPEYCGDGSFLDEIGLLCRVGELEQDRYFTRTVDMTAGPKAEADGLPIAVVVSARGGSVRVRSNDAVVRVSTATGVCDPYGVSVPDSATTPEGPVVANGTISGVVTSGPASTALIEGVDQCGHAIARSVTPFDGRFSFVGLLPGTYRITVDGRAPVDVGLYPGEMTVNGLML</sequence>
<dbReference type="GO" id="GO:0030246">
    <property type="term" value="F:carbohydrate binding"/>
    <property type="evidence" value="ECO:0007669"/>
    <property type="project" value="InterPro"/>
</dbReference>
<accession>A0AB38R5T7</accession>
<keyword evidence="3" id="KW-1185">Reference proteome</keyword>
<dbReference type="AlphaFoldDB" id="A0AB38R5T7"/>
<evidence type="ECO:0000313" key="3">
    <source>
        <dbReference type="Proteomes" id="UP000831484"/>
    </source>
</evidence>
<dbReference type="Proteomes" id="UP000831484">
    <property type="component" value="Chromosome"/>
</dbReference>
<keyword evidence="1" id="KW-0732">Signal</keyword>
<reference evidence="3" key="1">
    <citation type="journal article" date="2022" name="Environ. Microbiol.">
        <title>Functional analysis, diversity, and distribution of carbendazim hydrolases MheI and CbmA, responsible for the initial step in carbendazim degradation.</title>
        <authorList>
            <person name="Zhang M."/>
            <person name="Bai X."/>
            <person name="Li Q."/>
            <person name="Zhang L."/>
            <person name="Zhu Q."/>
            <person name="Gao S."/>
            <person name="Ke Z."/>
            <person name="Jiang M."/>
            <person name="Hu J."/>
            <person name="Qiu J."/>
            <person name="Hong Q."/>
        </authorList>
    </citation>
    <scope>NUCLEOTIDE SEQUENCE [LARGE SCALE GENOMIC DNA]</scope>
    <source>
        <strain evidence="3">djl-6</strain>
    </source>
</reference>
<gene>
    <name evidence="2" type="ORF">M0639_17130</name>
</gene>
<dbReference type="SUPFAM" id="SSF49452">
    <property type="entry name" value="Starch-binding domain-like"/>
    <property type="match status" value="1"/>
</dbReference>
<name>A0AB38R5T7_RHOSG</name>
<evidence type="ECO:0000313" key="2">
    <source>
        <dbReference type="EMBL" id="UPU40800.1"/>
    </source>
</evidence>
<dbReference type="RefSeq" id="WP_230793121.1">
    <property type="nucleotide sequence ID" value="NZ_CP096563.1"/>
</dbReference>
<dbReference type="GO" id="GO:0004180">
    <property type="term" value="F:carboxypeptidase activity"/>
    <property type="evidence" value="ECO:0007669"/>
    <property type="project" value="UniProtKB-KW"/>
</dbReference>